<evidence type="ECO:0000313" key="2">
    <source>
        <dbReference type="EMBL" id="GAG86463.1"/>
    </source>
</evidence>
<dbReference type="InterPro" id="IPR024617">
    <property type="entry name" value="DUF3870"/>
</dbReference>
<organism evidence="2">
    <name type="scientific">marine sediment metagenome</name>
    <dbReference type="NCBI Taxonomy" id="412755"/>
    <lineage>
        <taxon>unclassified sequences</taxon>
        <taxon>metagenomes</taxon>
        <taxon>ecological metagenomes</taxon>
    </lineage>
</organism>
<reference evidence="2" key="1">
    <citation type="journal article" date="2014" name="Front. Microbiol.">
        <title>High frequency of phylogenetically diverse reductive dehalogenase-homologous genes in deep subseafloor sedimentary metagenomes.</title>
        <authorList>
            <person name="Kawai M."/>
            <person name="Futagami T."/>
            <person name="Toyoda A."/>
            <person name="Takaki Y."/>
            <person name="Nishi S."/>
            <person name="Hori S."/>
            <person name="Arai W."/>
            <person name="Tsubouchi T."/>
            <person name="Morono Y."/>
            <person name="Uchiyama I."/>
            <person name="Ito T."/>
            <person name="Fujiyama A."/>
            <person name="Inagaki F."/>
            <person name="Takami H."/>
        </authorList>
    </citation>
    <scope>NUCLEOTIDE SEQUENCE</scope>
    <source>
        <strain evidence="2">Expedition CK06-06</strain>
    </source>
</reference>
<name>X1BQP4_9ZZZZ</name>
<protein>
    <recommendedName>
        <fullName evidence="1">DUF3870 domain-containing protein</fullName>
    </recommendedName>
</protein>
<comment type="caution">
    <text evidence="2">The sequence shown here is derived from an EMBL/GenBank/DDBJ whole genome shotgun (WGS) entry which is preliminary data.</text>
</comment>
<feature type="domain" description="DUF3870" evidence="1">
    <location>
        <begin position="2"/>
        <end position="70"/>
    </location>
</feature>
<accession>X1BQP4</accession>
<dbReference type="Pfam" id="PF12986">
    <property type="entry name" value="DUF3870"/>
    <property type="match status" value="1"/>
</dbReference>
<feature type="non-terminal residue" evidence="2">
    <location>
        <position position="1"/>
    </location>
</feature>
<evidence type="ECO:0000259" key="1">
    <source>
        <dbReference type="Pfam" id="PF12986"/>
    </source>
</evidence>
<gene>
    <name evidence="2" type="ORF">S01H4_26632</name>
</gene>
<dbReference type="EMBL" id="BART01012878">
    <property type="protein sequence ID" value="GAG86463.1"/>
    <property type="molecule type" value="Genomic_DNA"/>
</dbReference>
<proteinExistence type="predicted"/>
<dbReference type="AlphaFoldDB" id="X1BQP4"/>
<sequence>ELEVTAADFKIVDFSCTMVSRLGRKILRNALLGREIEEGIKNAINEVEKRFFSVIKRATIAALEDARLSYRRTQKG</sequence>